<keyword evidence="8" id="KW-1185">Reference proteome</keyword>
<evidence type="ECO:0000256" key="5">
    <source>
        <dbReference type="ARBA" id="ARBA00023136"/>
    </source>
</evidence>
<feature type="transmembrane region" description="Helical" evidence="6">
    <location>
        <begin position="236"/>
        <end position="253"/>
    </location>
</feature>
<gene>
    <name evidence="7" type="ORF">RSOLAG1IB_00066</name>
</gene>
<feature type="transmembrane region" description="Helical" evidence="6">
    <location>
        <begin position="196"/>
        <end position="216"/>
    </location>
</feature>
<comment type="subcellular location">
    <subcellularLocation>
        <location evidence="1">Membrane</location>
        <topology evidence="1">Multi-pass membrane protein</topology>
    </subcellularLocation>
</comment>
<accession>A0A0B7F0I1</accession>
<evidence type="ECO:0000256" key="4">
    <source>
        <dbReference type="ARBA" id="ARBA00022989"/>
    </source>
</evidence>
<dbReference type="InterPro" id="IPR047622">
    <property type="entry name" value="GPR1_FUN34_YAAH"/>
</dbReference>
<feature type="transmembrane region" description="Helical" evidence="6">
    <location>
        <begin position="165"/>
        <end position="184"/>
    </location>
</feature>
<dbReference type="PANTHER" id="PTHR31123:SF1">
    <property type="entry name" value="ACCUMULATION OF DYADS PROTEIN 2-RELATED"/>
    <property type="match status" value="1"/>
</dbReference>
<keyword evidence="4 6" id="KW-1133">Transmembrane helix</keyword>
<name>A0A0B7F0I1_THACB</name>
<dbReference type="Proteomes" id="UP000059188">
    <property type="component" value="Unassembled WGS sequence"/>
</dbReference>
<dbReference type="GO" id="GO:0005886">
    <property type="term" value="C:plasma membrane"/>
    <property type="evidence" value="ECO:0007669"/>
    <property type="project" value="TreeGrafter"/>
</dbReference>
<dbReference type="InterPro" id="IPR000791">
    <property type="entry name" value="Gpr1/Fun34/SatP-like"/>
</dbReference>
<evidence type="ECO:0000256" key="2">
    <source>
        <dbReference type="ARBA" id="ARBA00005587"/>
    </source>
</evidence>
<reference evidence="7 8" key="1">
    <citation type="submission" date="2014-11" db="EMBL/GenBank/DDBJ databases">
        <authorList>
            <person name="Wibberg Daniel"/>
        </authorList>
    </citation>
    <scope>NUCLEOTIDE SEQUENCE [LARGE SCALE GENOMIC DNA]</scope>
    <source>
        <strain evidence="7">Rhizoctonia solani AG1-IB 7/3/14</strain>
    </source>
</reference>
<evidence type="ECO:0000256" key="1">
    <source>
        <dbReference type="ARBA" id="ARBA00004141"/>
    </source>
</evidence>
<dbReference type="STRING" id="1108050.A0A0B7F0I1"/>
<feature type="transmembrane region" description="Helical" evidence="6">
    <location>
        <begin position="287"/>
        <end position="307"/>
    </location>
</feature>
<organism evidence="7 8">
    <name type="scientific">Thanatephorus cucumeris (strain AG1-IB / isolate 7/3/14)</name>
    <name type="common">Lettuce bottom rot fungus</name>
    <name type="synonym">Rhizoctonia solani</name>
    <dbReference type="NCBI Taxonomy" id="1108050"/>
    <lineage>
        <taxon>Eukaryota</taxon>
        <taxon>Fungi</taxon>
        <taxon>Dikarya</taxon>
        <taxon>Basidiomycota</taxon>
        <taxon>Agaricomycotina</taxon>
        <taxon>Agaricomycetes</taxon>
        <taxon>Cantharellales</taxon>
        <taxon>Ceratobasidiaceae</taxon>
        <taxon>Rhizoctonia</taxon>
        <taxon>Rhizoctonia solani AG-1</taxon>
    </lineage>
</organism>
<evidence type="ECO:0000256" key="3">
    <source>
        <dbReference type="ARBA" id="ARBA00022692"/>
    </source>
</evidence>
<sequence length="344" mass="37510">MRYLLLTLWYERNLDGHRTSNTGLRRAPNDTTEVDTHWSLTAPFNPASPFYLTPKPYTMSPTIENLKNTFVWKKPEPVDCDAEAEPASGSPVARTINDDDRTRIEGQERAAPAPAPITRTETRDTHPAFPIEHRKFGNPAPLGLFGFAATTLMLGLYYVNVRDITVPNMVVGMAFCFGGLAQLLAGMWEFGVGNTFGATVFSSYGGFWIAYAIILFPPSGILDAFSGDKADDLSDALGIFLMVWFIVSLIFFFGTFKASIVMSTLLVFVCMGYLLLMIGQFRDQVSVLKAGGIFCCLAAFTAFYIGAAELHASAGAYCLLPVGNLKETSVHGLCTKGGKKNEGA</sequence>
<evidence type="ECO:0000313" key="8">
    <source>
        <dbReference type="Proteomes" id="UP000059188"/>
    </source>
</evidence>
<dbReference type="GO" id="GO:0015123">
    <property type="term" value="F:acetate transmembrane transporter activity"/>
    <property type="evidence" value="ECO:0007669"/>
    <property type="project" value="TreeGrafter"/>
</dbReference>
<feature type="transmembrane region" description="Helical" evidence="6">
    <location>
        <begin position="142"/>
        <end position="159"/>
    </location>
</feature>
<dbReference type="AlphaFoldDB" id="A0A0B7F0I1"/>
<comment type="similarity">
    <text evidence="2">Belongs to the acetate uptake transporter (AceTr) (TC 2.A.96) family.</text>
</comment>
<dbReference type="EMBL" id="LN679100">
    <property type="protein sequence ID" value="CEL51531.1"/>
    <property type="molecule type" value="Genomic_DNA"/>
</dbReference>
<dbReference type="NCBIfam" id="NF038013">
    <property type="entry name" value="AceTr_1"/>
    <property type="match status" value="1"/>
</dbReference>
<dbReference type="PANTHER" id="PTHR31123">
    <property type="entry name" value="ACCUMULATION OF DYADS PROTEIN 2-RELATED"/>
    <property type="match status" value="1"/>
</dbReference>
<protein>
    <submittedName>
        <fullName evidence="7">Ammonia transport outward protein 2</fullName>
    </submittedName>
</protein>
<evidence type="ECO:0000256" key="6">
    <source>
        <dbReference type="SAM" id="Phobius"/>
    </source>
</evidence>
<dbReference type="InterPro" id="IPR051633">
    <property type="entry name" value="AceTr"/>
</dbReference>
<keyword evidence="3 6" id="KW-0812">Transmembrane</keyword>
<dbReference type="PROSITE" id="PS01114">
    <property type="entry name" value="GPR1_FUN34_YAAH"/>
    <property type="match status" value="1"/>
</dbReference>
<dbReference type="Pfam" id="PF01184">
    <property type="entry name" value="Gpr1_Fun34_YaaH"/>
    <property type="match status" value="1"/>
</dbReference>
<proteinExistence type="inferred from homology"/>
<feature type="transmembrane region" description="Helical" evidence="6">
    <location>
        <begin position="260"/>
        <end position="281"/>
    </location>
</feature>
<dbReference type="OrthoDB" id="3648309at2759"/>
<evidence type="ECO:0000313" key="7">
    <source>
        <dbReference type="EMBL" id="CEL51531.1"/>
    </source>
</evidence>
<keyword evidence="5 6" id="KW-0472">Membrane</keyword>